<dbReference type="RefSeq" id="WP_120488275.1">
    <property type="nucleotide sequence ID" value="NZ_CP029149.1"/>
</dbReference>
<dbReference type="SFLD" id="SFLDS00003">
    <property type="entry name" value="Haloacid_Dehalogenase"/>
    <property type="match status" value="1"/>
</dbReference>
<evidence type="ECO:0000256" key="4">
    <source>
        <dbReference type="ARBA" id="ARBA00022723"/>
    </source>
</evidence>
<keyword evidence="4 7" id="KW-0479">Metal-binding</keyword>
<gene>
    <name evidence="8" type="ORF">DBX24_03965</name>
</gene>
<dbReference type="InterPro" id="IPR050793">
    <property type="entry name" value="CMP-NeuNAc_synthase"/>
</dbReference>
<reference evidence="8 9" key="1">
    <citation type="submission" date="2018-04" db="EMBL/GenBank/DDBJ databases">
        <title>Characteristic and Complete Genome Sequencing of A Novel Member of Infective Endocarditis Causative Bacteria: Bergeyella cardium QL-PH.</title>
        <authorList>
            <person name="Pan H."/>
            <person name="Sun E."/>
            <person name="Zhang Y."/>
        </authorList>
    </citation>
    <scope>NUCLEOTIDE SEQUENCE [LARGE SCALE GENOMIC DNA]</scope>
    <source>
        <strain evidence="8 9">HPQL</strain>
    </source>
</reference>
<dbReference type="GO" id="GO:0046872">
    <property type="term" value="F:metal ion binding"/>
    <property type="evidence" value="ECO:0007669"/>
    <property type="project" value="UniProtKB-KW"/>
</dbReference>
<evidence type="ECO:0000256" key="1">
    <source>
        <dbReference type="ARBA" id="ARBA00001946"/>
    </source>
</evidence>
<protein>
    <submittedName>
        <fullName evidence="8">HAD hydrolase family protein</fullName>
    </submittedName>
</protein>
<dbReference type="NCBIfam" id="TIGR01670">
    <property type="entry name" value="KdsC-phosphatas"/>
    <property type="match status" value="1"/>
</dbReference>
<organism evidence="8 9">
    <name type="scientific">Bergeyella cardium</name>
    <dbReference type="NCBI Taxonomy" id="1585976"/>
    <lineage>
        <taxon>Bacteria</taxon>
        <taxon>Pseudomonadati</taxon>
        <taxon>Bacteroidota</taxon>
        <taxon>Flavobacteriia</taxon>
        <taxon>Flavobacteriales</taxon>
        <taxon>Weeksellaceae</taxon>
        <taxon>Bergeyella</taxon>
    </lineage>
</organism>
<dbReference type="GO" id="GO:0016788">
    <property type="term" value="F:hydrolase activity, acting on ester bonds"/>
    <property type="evidence" value="ECO:0007669"/>
    <property type="project" value="InterPro"/>
</dbReference>
<dbReference type="GO" id="GO:0008781">
    <property type="term" value="F:N-acylneuraminate cytidylyltransferase activity"/>
    <property type="evidence" value="ECO:0007669"/>
    <property type="project" value="TreeGrafter"/>
</dbReference>
<dbReference type="Pfam" id="PF08282">
    <property type="entry name" value="Hydrolase_3"/>
    <property type="match status" value="1"/>
</dbReference>
<evidence type="ECO:0000256" key="7">
    <source>
        <dbReference type="PIRSR" id="PIRSR006118-2"/>
    </source>
</evidence>
<dbReference type="PIRSF" id="PIRSF006118">
    <property type="entry name" value="KDO8-P_Ptase"/>
    <property type="match status" value="1"/>
</dbReference>
<sequence>MNYKEKLKDIKAFVFDVDGVFTDGTVYLLPGENMCRAMSSLDGYAVIKALKQGYKVGIITGGSDPMVKYRFSYLGVVDYYPKSKDKIKDLEHFKAIYNLKDEEILSMGDDIPDREMLKQSHIAACPPNAVPEIKKIADYISPIKGGSGAVRDVIEQVLKAQGHWDVTDETPSI</sequence>
<dbReference type="PANTHER" id="PTHR21485:SF3">
    <property type="entry name" value="N-ACYLNEURAMINATE CYTIDYLYLTRANSFERASE"/>
    <property type="match status" value="1"/>
</dbReference>
<dbReference type="SFLD" id="SFLDG01136">
    <property type="entry name" value="C1.6:_Phosphoserine_Phosphatas"/>
    <property type="match status" value="1"/>
</dbReference>
<keyword evidence="9" id="KW-1185">Reference proteome</keyword>
<evidence type="ECO:0000313" key="8">
    <source>
        <dbReference type="EMBL" id="QHN65108.1"/>
    </source>
</evidence>
<evidence type="ECO:0000256" key="2">
    <source>
        <dbReference type="ARBA" id="ARBA00005893"/>
    </source>
</evidence>
<evidence type="ECO:0000256" key="3">
    <source>
        <dbReference type="ARBA" id="ARBA00011881"/>
    </source>
</evidence>
<dbReference type="InterPro" id="IPR036412">
    <property type="entry name" value="HAD-like_sf"/>
</dbReference>
<comment type="similarity">
    <text evidence="2">Belongs to the KdsC family.</text>
</comment>
<comment type="subunit">
    <text evidence="3">Homotetramer.</text>
</comment>
<name>A0A6P1QUD1_9FLAO</name>
<keyword evidence="5 8" id="KW-0378">Hydrolase</keyword>
<evidence type="ECO:0000313" key="9">
    <source>
        <dbReference type="Proteomes" id="UP000464318"/>
    </source>
</evidence>
<comment type="cofactor">
    <cofactor evidence="1 7">
        <name>Mg(2+)</name>
        <dbReference type="ChEBI" id="CHEBI:18420"/>
    </cofactor>
</comment>
<dbReference type="EMBL" id="CP029149">
    <property type="protein sequence ID" value="QHN65108.1"/>
    <property type="molecule type" value="Genomic_DNA"/>
</dbReference>
<feature type="binding site" evidence="7">
    <location>
        <position position="109"/>
    </location>
    <ligand>
        <name>Mg(2+)</name>
        <dbReference type="ChEBI" id="CHEBI:18420"/>
    </ligand>
</feature>
<proteinExistence type="inferred from homology"/>
<dbReference type="PANTHER" id="PTHR21485">
    <property type="entry name" value="HAD SUPERFAMILY MEMBERS CMAS AND KDSC"/>
    <property type="match status" value="1"/>
</dbReference>
<dbReference type="Gene3D" id="3.40.50.1000">
    <property type="entry name" value="HAD superfamily/HAD-like"/>
    <property type="match status" value="1"/>
</dbReference>
<dbReference type="KEGG" id="bcad:DBX24_03965"/>
<dbReference type="InterPro" id="IPR010023">
    <property type="entry name" value="KdsC_fam"/>
</dbReference>
<dbReference type="OrthoDB" id="9805604at2"/>
<accession>A0A6P1QUD1</accession>
<keyword evidence="6 7" id="KW-0460">Magnesium</keyword>
<evidence type="ECO:0000256" key="5">
    <source>
        <dbReference type="ARBA" id="ARBA00022801"/>
    </source>
</evidence>
<dbReference type="SFLD" id="SFLDG01138">
    <property type="entry name" value="C1.6.2:_Deoxy-d-mannose-octulo"/>
    <property type="match status" value="1"/>
</dbReference>
<dbReference type="InterPro" id="IPR023214">
    <property type="entry name" value="HAD_sf"/>
</dbReference>
<dbReference type="SUPFAM" id="SSF56784">
    <property type="entry name" value="HAD-like"/>
    <property type="match status" value="1"/>
</dbReference>
<feature type="binding site" evidence="7">
    <location>
        <position position="18"/>
    </location>
    <ligand>
        <name>substrate</name>
    </ligand>
</feature>
<dbReference type="AlphaFoldDB" id="A0A6P1QUD1"/>
<evidence type="ECO:0000256" key="6">
    <source>
        <dbReference type="ARBA" id="ARBA00022842"/>
    </source>
</evidence>
<feature type="binding site" evidence="7">
    <location>
        <position position="16"/>
    </location>
    <ligand>
        <name>Mg(2+)</name>
        <dbReference type="ChEBI" id="CHEBI:18420"/>
    </ligand>
</feature>
<dbReference type="Proteomes" id="UP000464318">
    <property type="component" value="Chromosome"/>
</dbReference>